<evidence type="ECO:0000256" key="1">
    <source>
        <dbReference type="ARBA" id="ARBA00009437"/>
    </source>
</evidence>
<protein>
    <submittedName>
        <fullName evidence="6">LysR family transcriptional regulator</fullName>
    </submittedName>
</protein>
<dbReference type="InterPro" id="IPR036390">
    <property type="entry name" value="WH_DNA-bd_sf"/>
</dbReference>
<organism evidence="6 7">
    <name type="scientific">Amaricoccus solimangrovi</name>
    <dbReference type="NCBI Taxonomy" id="2589815"/>
    <lineage>
        <taxon>Bacteria</taxon>
        <taxon>Pseudomonadati</taxon>
        <taxon>Pseudomonadota</taxon>
        <taxon>Alphaproteobacteria</taxon>
        <taxon>Rhodobacterales</taxon>
        <taxon>Paracoccaceae</taxon>
        <taxon>Amaricoccus</taxon>
    </lineage>
</organism>
<dbReference type="GO" id="GO:0006351">
    <property type="term" value="P:DNA-templated transcription"/>
    <property type="evidence" value="ECO:0007669"/>
    <property type="project" value="TreeGrafter"/>
</dbReference>
<dbReference type="Gene3D" id="3.40.190.10">
    <property type="entry name" value="Periplasmic binding protein-like II"/>
    <property type="match status" value="2"/>
</dbReference>
<evidence type="ECO:0000259" key="5">
    <source>
        <dbReference type="PROSITE" id="PS50931"/>
    </source>
</evidence>
<keyword evidence="7" id="KW-1185">Reference proteome</keyword>
<keyword evidence="4" id="KW-0804">Transcription</keyword>
<evidence type="ECO:0000313" key="7">
    <source>
        <dbReference type="Proteomes" id="UP000319255"/>
    </source>
</evidence>
<evidence type="ECO:0000256" key="2">
    <source>
        <dbReference type="ARBA" id="ARBA00023015"/>
    </source>
</evidence>
<dbReference type="AlphaFoldDB" id="A0A501WBW2"/>
<dbReference type="EMBL" id="VFRP01000038">
    <property type="protein sequence ID" value="TPE46888.1"/>
    <property type="molecule type" value="Genomic_DNA"/>
</dbReference>
<dbReference type="Pfam" id="PF03466">
    <property type="entry name" value="LysR_substrate"/>
    <property type="match status" value="1"/>
</dbReference>
<dbReference type="InterPro" id="IPR058163">
    <property type="entry name" value="LysR-type_TF_proteobact-type"/>
</dbReference>
<evidence type="ECO:0000256" key="3">
    <source>
        <dbReference type="ARBA" id="ARBA00023125"/>
    </source>
</evidence>
<sequence>MTAYLPSLRGLAALRALARHGGQRAAAEALGITRSALSHRIADLETELGTALIAPRGRASALTEEGAALLAATGDALDRIEAAAAPLRRRRQEVRLSTVDTLASNWLLPRLPAFRRAHPEIAITILTTRRAVDLATEDIDCAIRHGRGGWPGLAADPLFRETLVPVAMPGAARGPAAGWPVIRARARFGDWERWWRATGQGGAPAEAGILVENRAQALEAARAGAGVALTDARYVEAALASGQLVALGPVVALEEAYHFLRAPNPRNPRHVEALRVWLLGQAGAAPAP</sequence>
<evidence type="ECO:0000313" key="6">
    <source>
        <dbReference type="EMBL" id="TPE46888.1"/>
    </source>
</evidence>
<dbReference type="RefSeq" id="WP_140456104.1">
    <property type="nucleotide sequence ID" value="NZ_VFRP01000038.1"/>
</dbReference>
<dbReference type="InterPro" id="IPR005119">
    <property type="entry name" value="LysR_subst-bd"/>
</dbReference>
<dbReference type="GO" id="GO:0043565">
    <property type="term" value="F:sequence-specific DNA binding"/>
    <property type="evidence" value="ECO:0007669"/>
    <property type="project" value="TreeGrafter"/>
</dbReference>
<accession>A0A501WBW2</accession>
<dbReference type="InterPro" id="IPR036388">
    <property type="entry name" value="WH-like_DNA-bd_sf"/>
</dbReference>
<gene>
    <name evidence="6" type="ORF">FJM51_21085</name>
</gene>
<feature type="domain" description="HTH lysR-type" evidence="5">
    <location>
        <begin position="6"/>
        <end position="63"/>
    </location>
</feature>
<dbReference type="InterPro" id="IPR000847">
    <property type="entry name" value="LysR_HTH_N"/>
</dbReference>
<dbReference type="SUPFAM" id="SSF46785">
    <property type="entry name" value="Winged helix' DNA-binding domain"/>
    <property type="match status" value="1"/>
</dbReference>
<comment type="similarity">
    <text evidence="1">Belongs to the LysR transcriptional regulatory family.</text>
</comment>
<dbReference type="PROSITE" id="PS50931">
    <property type="entry name" value="HTH_LYSR"/>
    <property type="match status" value="1"/>
</dbReference>
<dbReference type="GO" id="GO:0003700">
    <property type="term" value="F:DNA-binding transcription factor activity"/>
    <property type="evidence" value="ECO:0007669"/>
    <property type="project" value="InterPro"/>
</dbReference>
<dbReference type="Pfam" id="PF00126">
    <property type="entry name" value="HTH_1"/>
    <property type="match status" value="1"/>
</dbReference>
<proteinExistence type="inferred from homology"/>
<name>A0A501WBW2_9RHOB</name>
<dbReference type="SUPFAM" id="SSF53850">
    <property type="entry name" value="Periplasmic binding protein-like II"/>
    <property type="match status" value="1"/>
</dbReference>
<dbReference type="CDD" id="cd08432">
    <property type="entry name" value="PBP2_GcdR_TrpI_HvrB_AmpR_like"/>
    <property type="match status" value="1"/>
</dbReference>
<keyword evidence="2" id="KW-0805">Transcription regulation</keyword>
<dbReference type="PANTHER" id="PTHR30537:SF74">
    <property type="entry name" value="HTH-TYPE TRANSCRIPTIONAL REGULATOR TRPI"/>
    <property type="match status" value="1"/>
</dbReference>
<dbReference type="PANTHER" id="PTHR30537">
    <property type="entry name" value="HTH-TYPE TRANSCRIPTIONAL REGULATOR"/>
    <property type="match status" value="1"/>
</dbReference>
<reference evidence="6 7" key="1">
    <citation type="submission" date="2019-06" db="EMBL/GenBank/DDBJ databases">
        <title>A novel bacterium of genus Amaricoccus, isolated from marine sediment.</title>
        <authorList>
            <person name="Huang H."/>
            <person name="Mo K."/>
            <person name="Hu Y."/>
        </authorList>
    </citation>
    <scope>NUCLEOTIDE SEQUENCE [LARGE SCALE GENOMIC DNA]</scope>
    <source>
        <strain evidence="6 7">HB172011</strain>
    </source>
</reference>
<comment type="caution">
    <text evidence="6">The sequence shown here is derived from an EMBL/GenBank/DDBJ whole genome shotgun (WGS) entry which is preliminary data.</text>
</comment>
<keyword evidence="3" id="KW-0238">DNA-binding</keyword>
<evidence type="ECO:0000256" key="4">
    <source>
        <dbReference type="ARBA" id="ARBA00023163"/>
    </source>
</evidence>
<dbReference type="OrthoDB" id="9813056at2"/>
<dbReference type="Proteomes" id="UP000319255">
    <property type="component" value="Unassembled WGS sequence"/>
</dbReference>
<dbReference type="Gene3D" id="1.10.10.10">
    <property type="entry name" value="Winged helix-like DNA-binding domain superfamily/Winged helix DNA-binding domain"/>
    <property type="match status" value="1"/>
</dbReference>